<name>A0ABZ2KES5_9BACT</name>
<evidence type="ECO:0000313" key="3">
    <source>
        <dbReference type="Proteomes" id="UP001379533"/>
    </source>
</evidence>
<dbReference type="EMBL" id="CP089982">
    <property type="protein sequence ID" value="WXA95379.1"/>
    <property type="molecule type" value="Genomic_DNA"/>
</dbReference>
<sequence length="298" mass="31442">MAQAVEARLRRKVFVSASQADVSVEGSVSQTKRGAAPEWRAALTIRDARGNVIGTREIQRSGSSCSEALDESIVFVVSVMIDPDAALGKTTPEPEPPPPPPPPPPPQVIVKREEVVVQVEPPDPWRFEANAGGILSVGLLPSVGAGMTAAVLLKPPSFWGIEFSGTYWARGTADSNQPGASSDVSLAYGGVALCPLHWEKGVFSYRGCAGFELGTMQSRGVGFPEARSDEALVAHAFLPSRFGLRVAGPLVVSLGLSLIVPIVRTELSYRASNGSQQAIFRPAPIAGATDLSFGLRFP</sequence>
<dbReference type="Proteomes" id="UP001379533">
    <property type="component" value="Chromosome"/>
</dbReference>
<proteinExistence type="predicted"/>
<dbReference type="RefSeq" id="WP_394845986.1">
    <property type="nucleotide sequence ID" value="NZ_CP089982.1"/>
</dbReference>
<reference evidence="2 3" key="1">
    <citation type="submission" date="2021-12" db="EMBL/GenBank/DDBJ databases">
        <title>Discovery of the Pendulisporaceae a myxobacterial family with distinct sporulation behavior and unique specialized metabolism.</title>
        <authorList>
            <person name="Garcia R."/>
            <person name="Popoff A."/>
            <person name="Bader C.D."/>
            <person name="Loehr J."/>
            <person name="Walesch S."/>
            <person name="Walt C."/>
            <person name="Boldt J."/>
            <person name="Bunk B."/>
            <person name="Haeckl F.J.F.P.J."/>
            <person name="Gunesch A.P."/>
            <person name="Birkelbach J."/>
            <person name="Nuebel U."/>
            <person name="Pietschmann T."/>
            <person name="Bach T."/>
            <person name="Mueller R."/>
        </authorList>
    </citation>
    <scope>NUCLEOTIDE SEQUENCE [LARGE SCALE GENOMIC DNA]</scope>
    <source>
        <strain evidence="2 3">MSr12523</strain>
    </source>
</reference>
<evidence type="ECO:0000256" key="1">
    <source>
        <dbReference type="SAM" id="MobiDB-lite"/>
    </source>
</evidence>
<feature type="region of interest" description="Disordered" evidence="1">
    <location>
        <begin position="86"/>
        <end position="108"/>
    </location>
</feature>
<protein>
    <recommendedName>
        <fullName evidence="4">Bacterial surface antigen (D15) domain-containing protein</fullName>
    </recommendedName>
</protein>
<gene>
    <name evidence="2" type="ORF">LZC95_00800</name>
</gene>
<accession>A0ABZ2KES5</accession>
<feature type="compositionally biased region" description="Pro residues" evidence="1">
    <location>
        <begin position="93"/>
        <end position="107"/>
    </location>
</feature>
<keyword evidence="3" id="KW-1185">Reference proteome</keyword>
<evidence type="ECO:0000313" key="2">
    <source>
        <dbReference type="EMBL" id="WXA95379.1"/>
    </source>
</evidence>
<evidence type="ECO:0008006" key="4">
    <source>
        <dbReference type="Google" id="ProtNLM"/>
    </source>
</evidence>
<organism evidence="2 3">
    <name type="scientific">Pendulispora brunnea</name>
    <dbReference type="NCBI Taxonomy" id="2905690"/>
    <lineage>
        <taxon>Bacteria</taxon>
        <taxon>Pseudomonadati</taxon>
        <taxon>Myxococcota</taxon>
        <taxon>Myxococcia</taxon>
        <taxon>Myxococcales</taxon>
        <taxon>Sorangiineae</taxon>
        <taxon>Pendulisporaceae</taxon>
        <taxon>Pendulispora</taxon>
    </lineage>
</organism>